<accession>A0A099FH65</accession>
<name>A0A099FH65_9RHOB</name>
<keyword evidence="2" id="KW-1185">Reference proteome</keyword>
<dbReference type="EMBL" id="JRKS01000002">
    <property type="protein sequence ID" value="KGJ09422.1"/>
    <property type="molecule type" value="Genomic_DNA"/>
</dbReference>
<evidence type="ECO:0000313" key="2">
    <source>
        <dbReference type="Proteomes" id="UP000029917"/>
    </source>
</evidence>
<proteinExistence type="predicted"/>
<evidence type="ECO:0000313" key="1">
    <source>
        <dbReference type="EMBL" id="KGJ09422.1"/>
    </source>
</evidence>
<reference evidence="1 2" key="1">
    <citation type="submission" date="2014-09" db="EMBL/GenBank/DDBJ databases">
        <authorList>
            <person name="McGinnis J.M."/>
            <person name="Wolfgang W.J."/>
        </authorList>
    </citation>
    <scope>NUCLEOTIDE SEQUENCE [LARGE SCALE GENOMIC DNA]</scope>
    <source>
        <strain evidence="1 2">HAMBI 3106</strain>
    </source>
</reference>
<dbReference type="Proteomes" id="UP000029917">
    <property type="component" value="Unassembled WGS sequence"/>
</dbReference>
<comment type="caution">
    <text evidence="1">The sequence shown here is derived from an EMBL/GenBank/DDBJ whole genome shotgun (WGS) entry which is preliminary data.</text>
</comment>
<dbReference type="RefSeq" id="WP_036716208.1">
    <property type="nucleotide sequence ID" value="NZ_JRKS01000002.1"/>
</dbReference>
<dbReference type="AlphaFoldDB" id="A0A099FH65"/>
<sequence length="98" mass="10808">MKALSDRALLTVGWTGFLGFATLFLREVVYLTGLGALNGGLEGGRRFIGGHGTYREVPRWFCNLLGMNWPRSCDSGGMIALPILSARLKRRGEPIPWL</sequence>
<organism evidence="1 2">
    <name type="scientific">Paracoccus sphaerophysae</name>
    <dbReference type="NCBI Taxonomy" id="690417"/>
    <lineage>
        <taxon>Bacteria</taxon>
        <taxon>Pseudomonadati</taxon>
        <taxon>Pseudomonadota</taxon>
        <taxon>Alphaproteobacteria</taxon>
        <taxon>Rhodobacterales</taxon>
        <taxon>Paracoccaceae</taxon>
        <taxon>Paracoccus</taxon>
    </lineage>
</organism>
<reference evidence="1 2" key="2">
    <citation type="submission" date="2014-10" db="EMBL/GenBank/DDBJ databases">
        <title>Paracoccus sanguinis sp. nov., isolated from clinical specimens of New York State patients.</title>
        <authorList>
            <person name="Mingle L.A."/>
            <person name="Cole J.A."/>
            <person name="Lapierre P."/>
            <person name="Musser K.A."/>
        </authorList>
    </citation>
    <scope>NUCLEOTIDE SEQUENCE [LARGE SCALE GENOMIC DNA]</scope>
    <source>
        <strain evidence="1 2">HAMBI 3106</strain>
    </source>
</reference>
<gene>
    <name evidence="1" type="ORF">IC63_01255</name>
</gene>
<protein>
    <submittedName>
        <fullName evidence="1">Uncharacterized protein</fullName>
    </submittedName>
</protein>